<dbReference type="InterPro" id="IPR013824">
    <property type="entry name" value="Topo_IA_cen_sub1"/>
</dbReference>
<evidence type="ECO:0000259" key="13">
    <source>
        <dbReference type="PROSITE" id="PS50880"/>
    </source>
</evidence>
<dbReference type="CDD" id="cd03362">
    <property type="entry name" value="TOPRIM_TopoIA_TopoIII"/>
    <property type="match status" value="1"/>
</dbReference>
<evidence type="ECO:0000256" key="1">
    <source>
        <dbReference type="ARBA" id="ARBA00000213"/>
    </source>
</evidence>
<name>A0A024GV12_9STRA</name>
<feature type="domain" description="GRF-type" evidence="14">
    <location>
        <begin position="899"/>
        <end position="942"/>
    </location>
</feature>
<comment type="similarity">
    <text evidence="2 11">Belongs to the type IA topoisomerase family.</text>
</comment>
<keyword evidence="6" id="KW-0862">Zinc</keyword>
<dbReference type="SMART" id="SM00436">
    <property type="entry name" value="TOP1Bc"/>
    <property type="match status" value="1"/>
</dbReference>
<evidence type="ECO:0000256" key="6">
    <source>
        <dbReference type="ARBA" id="ARBA00022833"/>
    </source>
</evidence>
<gene>
    <name evidence="16" type="ORF">BN9_125040</name>
</gene>
<dbReference type="GO" id="GO:0006281">
    <property type="term" value="P:DNA repair"/>
    <property type="evidence" value="ECO:0007669"/>
    <property type="project" value="TreeGrafter"/>
</dbReference>
<dbReference type="FunFam" id="3.40.50.140:FF:000003">
    <property type="entry name" value="DNA topoisomerase"/>
    <property type="match status" value="1"/>
</dbReference>
<dbReference type="EC" id="5.6.2.1" evidence="3 11"/>
<dbReference type="InterPro" id="IPR034144">
    <property type="entry name" value="TOPRIM_TopoIII"/>
</dbReference>
<dbReference type="InterPro" id="IPR000380">
    <property type="entry name" value="Topo_IA"/>
</dbReference>
<feature type="region of interest" description="Disordered" evidence="12">
    <location>
        <begin position="761"/>
        <end position="783"/>
    </location>
</feature>
<keyword evidence="4" id="KW-0479">Metal-binding</keyword>
<organism evidence="16 17">
    <name type="scientific">Albugo candida</name>
    <dbReference type="NCBI Taxonomy" id="65357"/>
    <lineage>
        <taxon>Eukaryota</taxon>
        <taxon>Sar</taxon>
        <taxon>Stramenopiles</taxon>
        <taxon>Oomycota</taxon>
        <taxon>Peronosporomycetes</taxon>
        <taxon>Albuginales</taxon>
        <taxon>Albuginaceae</taxon>
        <taxon>Albugo</taxon>
    </lineage>
</organism>
<evidence type="ECO:0000256" key="12">
    <source>
        <dbReference type="SAM" id="MobiDB-lite"/>
    </source>
</evidence>
<dbReference type="PROSITE" id="PS52039">
    <property type="entry name" value="TOPO_IA_2"/>
    <property type="match status" value="1"/>
</dbReference>
<dbReference type="PROSITE" id="PS50880">
    <property type="entry name" value="TOPRIM"/>
    <property type="match status" value="1"/>
</dbReference>
<comment type="function">
    <text evidence="11">Introduces a single-strand break via transesterification at a target site in duplex DNA. Releases the supercoiling and torsional tension of DNA introduced during the DNA replication and transcription by transiently cleaving and rejoining one strand of the DNA duplex. The scissile phosphodiester is attacked by the catalytic tyrosine of the enzyme, resulting in the formation of a DNA-(5'-phosphotyrosyl)-enzyme intermediate and the expulsion of a 3'-OH DNA strand.</text>
</comment>
<dbReference type="Gene3D" id="3.40.50.140">
    <property type="match status" value="1"/>
</dbReference>
<dbReference type="PANTHER" id="PTHR11390:SF21">
    <property type="entry name" value="DNA TOPOISOMERASE 3-ALPHA"/>
    <property type="match status" value="1"/>
</dbReference>
<dbReference type="GO" id="GO:0006310">
    <property type="term" value="P:DNA recombination"/>
    <property type="evidence" value="ECO:0007669"/>
    <property type="project" value="TreeGrafter"/>
</dbReference>
<feature type="domain" description="Topo IA-type catalytic" evidence="15">
    <location>
        <begin position="166"/>
        <end position="614"/>
    </location>
</feature>
<comment type="catalytic activity">
    <reaction evidence="1 11">
        <text>ATP-independent breakage of single-stranded DNA, followed by passage and rejoining.</text>
        <dbReference type="EC" id="5.6.2.1"/>
    </reaction>
</comment>
<evidence type="ECO:0000256" key="8">
    <source>
        <dbReference type="ARBA" id="ARBA00023125"/>
    </source>
</evidence>
<dbReference type="PRINTS" id="PR00417">
    <property type="entry name" value="PRTPISMRASEI"/>
</dbReference>
<evidence type="ECO:0000256" key="7">
    <source>
        <dbReference type="ARBA" id="ARBA00023029"/>
    </source>
</evidence>
<evidence type="ECO:0000256" key="5">
    <source>
        <dbReference type="ARBA" id="ARBA00022771"/>
    </source>
</evidence>
<dbReference type="FunCoup" id="A0A024GV12">
    <property type="interactions" value="658"/>
</dbReference>
<dbReference type="InterPro" id="IPR006171">
    <property type="entry name" value="TOPRIM_dom"/>
</dbReference>
<dbReference type="InterPro" id="IPR013497">
    <property type="entry name" value="Topo_IA_cen"/>
</dbReference>
<dbReference type="GO" id="GO:0008270">
    <property type="term" value="F:zinc ion binding"/>
    <property type="evidence" value="ECO:0007669"/>
    <property type="project" value="UniProtKB-KW"/>
</dbReference>
<dbReference type="PROSITE" id="PS51999">
    <property type="entry name" value="ZF_GRF"/>
    <property type="match status" value="4"/>
</dbReference>
<dbReference type="GO" id="GO:0031422">
    <property type="term" value="C:RecQ family helicase-topoisomerase III complex"/>
    <property type="evidence" value="ECO:0007669"/>
    <property type="project" value="TreeGrafter"/>
</dbReference>
<evidence type="ECO:0000256" key="9">
    <source>
        <dbReference type="ARBA" id="ARBA00023235"/>
    </source>
</evidence>
<dbReference type="GO" id="GO:0005634">
    <property type="term" value="C:nucleus"/>
    <property type="evidence" value="ECO:0007669"/>
    <property type="project" value="TreeGrafter"/>
</dbReference>
<dbReference type="InterPro" id="IPR003602">
    <property type="entry name" value="Topo_IA_DNA-bd_dom"/>
</dbReference>
<dbReference type="Pfam" id="PF01751">
    <property type="entry name" value="Toprim"/>
    <property type="match status" value="1"/>
</dbReference>
<keyword evidence="9 11" id="KW-0413">Isomerase</keyword>
<protein>
    <recommendedName>
        <fullName evidence="3 11">DNA topoisomerase</fullName>
        <ecNumber evidence="3 11">5.6.2.1</ecNumber>
    </recommendedName>
</protein>
<dbReference type="PANTHER" id="PTHR11390">
    <property type="entry name" value="PROKARYOTIC DNA TOPOISOMERASE"/>
    <property type="match status" value="1"/>
</dbReference>
<dbReference type="Proteomes" id="UP000053237">
    <property type="component" value="Unassembled WGS sequence"/>
</dbReference>
<feature type="domain" description="GRF-type" evidence="14">
    <location>
        <begin position="785"/>
        <end position="826"/>
    </location>
</feature>
<keyword evidence="17" id="KW-1185">Reference proteome</keyword>
<sequence length="990" mass="111843">MYVLNVAEKPSVAKEISSILSSGTSSRRAGQSKYNPIFEFPYEIRQQSVQMIFTSVIGHMMELNFASNYRGWHSCDPYELFAAPIIKQTKNDPNQKKIEKTLQIEARKSQWLVLWLDCDREGENIAFEVKSICEHVNSRLNIFRAKFSALIPYDIKNAVQNLGTLNQNLSLACDARSEIDLRIGAAFTRFQTMRLQQKFPKDRGVISYGPCQFPTLGFVVERYLEIENFVRETFFHIVVVHSPSEPLDKRASTKFTWKRQRLYDRLCCLVIYEILVQNPIAKITSVEKKPTCKRKPLPLTTVELQKRASRWLRISSEETMKAAEHLYNKGFISYPRTETSKFKEGTDLVNLIKLHSNHSSWGRYVTEELIHGNKYELPRNGTSDDEAHPPIHPTKAAELNSLNEMVEKKVYELVVLHFLACCSKDAKGFQTNVTMQIKSEEFTTSGLMITERNYLDIYRFEKWSNSSIPVYSLHEQFFPTSIRMESGETTPPPLLTEADLIAKMDSNGIGTDATIAEHIKTILKREYAVKVNGNMHFKPTQLGLALVQAYEQMGFDLAKPRLRAAVSTLEASFISVLFSPCESQMEADCKAISSGCKDPKIAIETCMEQMKAIFSSIQQSASVFDQAFTQVFHQTESNLRNGVSTEPTSLSSCGMCGSKMIFQQVQGRLPQLTCHTCCQSYFLPAVQRVSDYNHKCPICNFQVIEIVKASGNKSLLCPKCFQPAEQPANPTCIDIEALDALTTPCDRCTATSCPLSGTQALPRSSPEITNDASSRASPTVSVPQCPTHHIPAVLRQVRREGPNKDRFFYVCGASDQCDFFEWKESAATIISNGIKCAGHGENCVERTVKKNGPNVGRQFYTCGRPPVDNCGFFEWKENVNLTSQSQIDQENVSPSMPLCRQHRIPCVLRVCRKSGPNENRSFNACSLPPNQSCGFNGWIDEMKGTGEKVCICKEQAREQTCQSGRNRGRKYYKCGQTETTRQCAFFEWMT</sequence>
<dbReference type="STRING" id="65357.A0A024GV12"/>
<reference evidence="16 17" key="1">
    <citation type="submission" date="2012-05" db="EMBL/GenBank/DDBJ databases">
        <title>Recombination and specialization in a pathogen metapopulation.</title>
        <authorList>
            <person name="Gardiner A."/>
            <person name="Kemen E."/>
            <person name="Schultz-Larsen T."/>
            <person name="MacLean D."/>
            <person name="Van Oosterhout C."/>
            <person name="Jones J.D.G."/>
        </authorList>
    </citation>
    <scope>NUCLEOTIDE SEQUENCE [LARGE SCALE GENOMIC DNA]</scope>
    <source>
        <strain evidence="16 17">Ac Nc2</strain>
    </source>
</reference>
<dbReference type="InterPro" id="IPR003601">
    <property type="entry name" value="Topo_IA_2"/>
</dbReference>
<dbReference type="CDD" id="cd00186">
    <property type="entry name" value="TOP1Ac"/>
    <property type="match status" value="1"/>
</dbReference>
<dbReference type="GO" id="GO:0006265">
    <property type="term" value="P:DNA topological change"/>
    <property type="evidence" value="ECO:0007669"/>
    <property type="project" value="InterPro"/>
</dbReference>
<evidence type="ECO:0000313" key="16">
    <source>
        <dbReference type="EMBL" id="CCI50570.1"/>
    </source>
</evidence>
<evidence type="ECO:0000259" key="15">
    <source>
        <dbReference type="PROSITE" id="PS52039"/>
    </source>
</evidence>
<evidence type="ECO:0000256" key="4">
    <source>
        <dbReference type="ARBA" id="ARBA00022723"/>
    </source>
</evidence>
<dbReference type="SMART" id="SM00437">
    <property type="entry name" value="TOP1Ac"/>
    <property type="match status" value="1"/>
</dbReference>
<dbReference type="Gene3D" id="2.70.20.10">
    <property type="entry name" value="Topoisomerase I, domain 3"/>
    <property type="match status" value="1"/>
</dbReference>
<feature type="domain" description="GRF-type" evidence="14">
    <location>
        <begin position="836"/>
        <end position="879"/>
    </location>
</feature>
<dbReference type="GO" id="GO:0003917">
    <property type="term" value="F:DNA topoisomerase type I (single strand cut, ATP-independent) activity"/>
    <property type="evidence" value="ECO:0007669"/>
    <property type="project" value="UniProtKB-EC"/>
</dbReference>
<dbReference type="Pfam" id="PF01131">
    <property type="entry name" value="Topoisom_bac"/>
    <property type="match status" value="1"/>
</dbReference>
<dbReference type="Gene3D" id="1.10.290.10">
    <property type="entry name" value="Topoisomerase I, domain 4"/>
    <property type="match status" value="1"/>
</dbReference>
<feature type="domain" description="Toprim" evidence="13">
    <location>
        <begin position="2"/>
        <end position="148"/>
    </location>
</feature>
<evidence type="ECO:0000256" key="2">
    <source>
        <dbReference type="ARBA" id="ARBA00009446"/>
    </source>
</evidence>
<dbReference type="AlphaFoldDB" id="A0A024GV12"/>
<dbReference type="FunFam" id="1.10.290.10:FF:000001">
    <property type="entry name" value="DNA topoisomerase"/>
    <property type="match status" value="1"/>
</dbReference>
<accession>A0A024GV12</accession>
<dbReference type="SMART" id="SM00493">
    <property type="entry name" value="TOPRIM"/>
    <property type="match status" value="1"/>
</dbReference>
<proteinExistence type="inferred from homology"/>
<dbReference type="GO" id="GO:0003677">
    <property type="term" value="F:DNA binding"/>
    <property type="evidence" value="ECO:0007669"/>
    <property type="project" value="UniProtKB-KW"/>
</dbReference>
<evidence type="ECO:0000256" key="10">
    <source>
        <dbReference type="PROSITE-ProRule" id="PRU01343"/>
    </source>
</evidence>
<dbReference type="OrthoDB" id="430051at2759"/>
<dbReference type="InterPro" id="IPR023405">
    <property type="entry name" value="Topo_IA_core_domain"/>
</dbReference>
<keyword evidence="5 10" id="KW-0863">Zinc-finger</keyword>
<dbReference type="InParanoid" id="A0A024GV12"/>
<dbReference type="Pfam" id="PF06839">
    <property type="entry name" value="Zn_ribbon_GRF"/>
    <property type="match status" value="4"/>
</dbReference>
<evidence type="ECO:0000259" key="14">
    <source>
        <dbReference type="PROSITE" id="PS51999"/>
    </source>
</evidence>
<keyword evidence="8 11" id="KW-0238">DNA-binding</keyword>
<comment type="caution">
    <text evidence="16">The sequence shown here is derived from an EMBL/GenBank/DDBJ whole genome shotgun (WGS) entry which is preliminary data.</text>
</comment>
<dbReference type="Gene3D" id="1.10.460.10">
    <property type="entry name" value="Topoisomerase I, domain 2"/>
    <property type="match status" value="1"/>
</dbReference>
<evidence type="ECO:0000313" key="17">
    <source>
        <dbReference type="Proteomes" id="UP000053237"/>
    </source>
</evidence>
<dbReference type="InterPro" id="IPR013826">
    <property type="entry name" value="Topo_IA_cen_sub3"/>
</dbReference>
<dbReference type="EMBL" id="CAIX01000579">
    <property type="protein sequence ID" value="CCI50570.1"/>
    <property type="molecule type" value="Genomic_DNA"/>
</dbReference>
<keyword evidence="7 11" id="KW-0799">Topoisomerase</keyword>
<evidence type="ECO:0000256" key="3">
    <source>
        <dbReference type="ARBA" id="ARBA00012891"/>
    </source>
</evidence>
<feature type="domain" description="GRF-type" evidence="14">
    <location>
        <begin position="950"/>
        <end position="990"/>
    </location>
</feature>
<dbReference type="SUPFAM" id="SSF56712">
    <property type="entry name" value="Prokaryotic type I DNA topoisomerase"/>
    <property type="match status" value="1"/>
</dbReference>
<evidence type="ECO:0000256" key="11">
    <source>
        <dbReference type="RuleBase" id="RU362092"/>
    </source>
</evidence>
<dbReference type="InterPro" id="IPR013825">
    <property type="entry name" value="Topo_IA_cen_sub2"/>
</dbReference>
<dbReference type="InterPro" id="IPR010666">
    <property type="entry name" value="Znf_GRF"/>
</dbReference>